<dbReference type="Gene3D" id="3.30.200.20">
    <property type="entry name" value="Phosphorylase Kinase, domain 1"/>
    <property type="match status" value="1"/>
</dbReference>
<evidence type="ECO:0000256" key="7">
    <source>
        <dbReference type="SAM" id="MobiDB-lite"/>
    </source>
</evidence>
<dbReference type="Pfam" id="PF00069">
    <property type="entry name" value="Pkinase"/>
    <property type="match status" value="1"/>
</dbReference>
<dbReference type="InterPro" id="IPR051681">
    <property type="entry name" value="Ser/Thr_Kinases-Pseudokinases"/>
</dbReference>
<keyword evidence="10" id="KW-1185">Reference proteome</keyword>
<feature type="compositionally biased region" description="Basic and acidic residues" evidence="7">
    <location>
        <begin position="427"/>
        <end position="445"/>
    </location>
</feature>
<proteinExistence type="predicted"/>
<keyword evidence="1" id="KW-0808">Transferase</keyword>
<evidence type="ECO:0000256" key="3">
    <source>
        <dbReference type="ARBA" id="ARBA00022777"/>
    </source>
</evidence>
<feature type="active site" description="Proton acceptor" evidence="5">
    <location>
        <position position="246"/>
    </location>
</feature>
<dbReference type="InterPro" id="IPR011009">
    <property type="entry name" value="Kinase-like_dom_sf"/>
</dbReference>
<name>A0A448YZ66_9STRA</name>
<dbReference type="PIRSF" id="PIRSF000615">
    <property type="entry name" value="TyrPK_CSF1-R"/>
    <property type="match status" value="1"/>
</dbReference>
<organism evidence="9 10">
    <name type="scientific">Pseudo-nitzschia multistriata</name>
    <dbReference type="NCBI Taxonomy" id="183589"/>
    <lineage>
        <taxon>Eukaryota</taxon>
        <taxon>Sar</taxon>
        <taxon>Stramenopiles</taxon>
        <taxon>Ochrophyta</taxon>
        <taxon>Bacillariophyta</taxon>
        <taxon>Bacillariophyceae</taxon>
        <taxon>Bacillariophycidae</taxon>
        <taxon>Bacillariales</taxon>
        <taxon>Bacillariaceae</taxon>
        <taxon>Pseudo-nitzschia</taxon>
    </lineage>
</organism>
<keyword evidence="3" id="KW-0418">Kinase</keyword>
<evidence type="ECO:0000259" key="8">
    <source>
        <dbReference type="PROSITE" id="PS50011"/>
    </source>
</evidence>
<keyword evidence="6" id="KW-0460">Magnesium</keyword>
<dbReference type="PANTHER" id="PTHR44329:SF288">
    <property type="entry name" value="MITOGEN-ACTIVATED PROTEIN KINASE KINASE KINASE 20"/>
    <property type="match status" value="1"/>
</dbReference>
<evidence type="ECO:0000256" key="4">
    <source>
        <dbReference type="ARBA" id="ARBA00022840"/>
    </source>
</evidence>
<dbReference type="SMART" id="SM00220">
    <property type="entry name" value="S_TKc"/>
    <property type="match status" value="1"/>
</dbReference>
<accession>A0A448YZ66</accession>
<evidence type="ECO:0000313" key="9">
    <source>
        <dbReference type="EMBL" id="VEU35127.1"/>
    </source>
</evidence>
<keyword evidence="6" id="KW-0479">Metal-binding</keyword>
<protein>
    <recommendedName>
        <fullName evidence="8">Protein kinase domain-containing protein</fullName>
    </recommendedName>
</protein>
<reference evidence="9 10" key="1">
    <citation type="submission" date="2019-01" db="EMBL/GenBank/DDBJ databases">
        <authorList>
            <person name="Ferrante I. M."/>
        </authorList>
    </citation>
    <scope>NUCLEOTIDE SEQUENCE [LARGE SCALE GENOMIC DNA]</scope>
    <source>
        <strain evidence="9 10">B856</strain>
    </source>
</reference>
<feature type="domain" description="Protein kinase" evidence="8">
    <location>
        <begin position="56"/>
        <end position="387"/>
    </location>
</feature>
<dbReference type="GO" id="GO:0004674">
    <property type="term" value="F:protein serine/threonine kinase activity"/>
    <property type="evidence" value="ECO:0007669"/>
    <property type="project" value="TreeGrafter"/>
</dbReference>
<dbReference type="GO" id="GO:0046872">
    <property type="term" value="F:metal ion binding"/>
    <property type="evidence" value="ECO:0007669"/>
    <property type="project" value="UniProtKB-KW"/>
</dbReference>
<dbReference type="Proteomes" id="UP000291116">
    <property type="component" value="Unassembled WGS sequence"/>
</dbReference>
<dbReference type="AlphaFoldDB" id="A0A448YZ66"/>
<dbReference type="InterPro" id="IPR000719">
    <property type="entry name" value="Prot_kinase_dom"/>
</dbReference>
<dbReference type="EMBL" id="CAACVS010000048">
    <property type="protein sequence ID" value="VEU35127.1"/>
    <property type="molecule type" value="Genomic_DNA"/>
</dbReference>
<feature type="region of interest" description="Disordered" evidence="7">
    <location>
        <begin position="409"/>
        <end position="445"/>
    </location>
</feature>
<gene>
    <name evidence="9" type="ORF">PSNMU_V1.4_AUG-EV-PASAV3_0018740</name>
</gene>
<dbReference type="PANTHER" id="PTHR44329">
    <property type="entry name" value="SERINE/THREONINE-PROTEIN KINASE TNNI3K-RELATED"/>
    <property type="match status" value="1"/>
</dbReference>
<evidence type="ECO:0000256" key="2">
    <source>
        <dbReference type="ARBA" id="ARBA00022741"/>
    </source>
</evidence>
<evidence type="ECO:0000256" key="1">
    <source>
        <dbReference type="ARBA" id="ARBA00022679"/>
    </source>
</evidence>
<feature type="binding site" evidence="6">
    <location>
        <position position="251"/>
    </location>
    <ligand>
        <name>Mg(2+)</name>
        <dbReference type="ChEBI" id="CHEBI:18420"/>
    </ligand>
</feature>
<evidence type="ECO:0000313" key="10">
    <source>
        <dbReference type="Proteomes" id="UP000291116"/>
    </source>
</evidence>
<feature type="binding site" evidence="6">
    <location>
        <position position="264"/>
    </location>
    <ligand>
        <name>Mg(2+)</name>
        <dbReference type="ChEBI" id="CHEBI:18420"/>
    </ligand>
</feature>
<dbReference type="PROSITE" id="PS50011">
    <property type="entry name" value="PROTEIN_KINASE_DOM"/>
    <property type="match status" value="1"/>
</dbReference>
<dbReference type="GO" id="GO:0005524">
    <property type="term" value="F:ATP binding"/>
    <property type="evidence" value="ECO:0007669"/>
    <property type="project" value="UniProtKB-KW"/>
</dbReference>
<evidence type="ECO:0000256" key="6">
    <source>
        <dbReference type="PIRSR" id="PIRSR000615-3"/>
    </source>
</evidence>
<evidence type="ECO:0000256" key="5">
    <source>
        <dbReference type="PIRSR" id="PIRSR000615-1"/>
    </source>
</evidence>
<dbReference type="SUPFAM" id="SSF56112">
    <property type="entry name" value="Protein kinase-like (PK-like)"/>
    <property type="match status" value="1"/>
</dbReference>
<dbReference type="OrthoDB" id="192449at2759"/>
<keyword evidence="2" id="KW-0547">Nucleotide-binding</keyword>
<sequence length="445" mass="50647">MSYNDAFSHLTSEEIDHIGRKAWKAASRSAKHMSKYSRIVNPSLEKCIPRFERSEVILGEFLGSGGFNDVFEIEAIELVKNLEEAEHAKKIASPLQQEHRAFVAKHVFRESSQNCRYAMKFLSIDTIVDPGRYITGAADLVVEAKFLASLEHPNIIKLRGMAAAGTSGFARMEERGYFLLLDRLQCTLEDKIDVWREYDDDLIDESHSGKDVEPTVREFLAERLHVAFDVCAALDYLHSNFIIYRDLKPDNIGFDIRGDVKLFDFGLAKELDESLKSEGCSELYELSGNTGSLRYMAPEVARSEPYNLSADVYGFGLLLWQIHSLDLPYDGMNRQDHSELVVYGSERPEIDPTWSNPLRILMKRSWESEPLARPTMDSIYKILRREICALRDGDDTGLEHTKRRSTFVIGRDSASNKSRKNSSRIKASLDHEGVEGRHKTVPNEE</sequence>
<dbReference type="Gene3D" id="1.10.510.10">
    <property type="entry name" value="Transferase(Phosphotransferase) domain 1"/>
    <property type="match status" value="1"/>
</dbReference>
<keyword evidence="4" id="KW-0067">ATP-binding</keyword>